<dbReference type="RefSeq" id="WP_005543543.1">
    <property type="nucleotide sequence ID" value="NZ_JAMDLX010000029.1"/>
</dbReference>
<dbReference type="GeneID" id="94487669"/>
<comment type="caution">
    <text evidence="1">The sequence shown here is derived from an EMBL/GenBank/DDBJ whole genome shotgun (WGS) entry which is preliminary data.</text>
</comment>
<evidence type="ECO:0000313" key="2">
    <source>
        <dbReference type="Proteomes" id="UP001527181"/>
    </source>
</evidence>
<name>A0ABT4GX24_PAEAL</name>
<dbReference type="EMBL" id="JAMDNP010000021">
    <property type="protein sequence ID" value="MCY9761266.1"/>
    <property type="molecule type" value="Genomic_DNA"/>
</dbReference>
<sequence>MGYARKNSNKHFFRIVLFLLSLSLVGCTAKLNSFSYESGNILPELLTINTKGIVEQIERSKMSDFGYRFANAEYSNQISSFATYYIREAQKNSGLISIDDYITMTPDFLRKFENESAMDLTDIFTTVMLVNDLEGISDLAKENISKYFDSLYDDRIGCYRLPNSNNSEIYAENMYPTFLVEQVAALLNLKTKSVDKWLKEASTELLQPNTITRKNSSAYVMMMKLMQSHHIELSKISSDLVKTMFENDLDNIAELIKCNEVYLPIYLMDYLDFSLLLNIDSSDYHDLIIDSITDENEIKDGVIQAYDPLGLYAAIYSLKLAGYDFKTSPNFSDVFDVYNSFLLDESTYITPGYTESNFVDTYFVDAITNVLEIESPNSIDLYLYEKRDDIFQSDPIVINNFLELLQKHNLLHIIDNKKQELVDGLFSSMDDILAKETLTAKKLPYVNAIIRALEILERNWSFSKTQVDEMIDSFTEIDNVPQNTMNLIELATFINLINPDRDEIKPLCNEIISNIVHLNDLDLSNKLHVQSKALNLLQDLDYKIPNNVTKIVGDTLINAQHTSGLFKGGDATEDVVSFRSTYDALFLQKVIYQK</sequence>
<protein>
    <recommendedName>
        <fullName evidence="3">Lipoprotein</fullName>
    </recommendedName>
</protein>
<reference evidence="1 2" key="1">
    <citation type="submission" date="2022-05" db="EMBL/GenBank/DDBJ databases">
        <title>Genome Sequencing of Bee-Associated Microbes.</title>
        <authorList>
            <person name="Dunlap C."/>
        </authorList>
    </citation>
    <scope>NUCLEOTIDE SEQUENCE [LARGE SCALE GENOMIC DNA]</scope>
    <source>
        <strain evidence="1 2">NRRL B-04010</strain>
    </source>
</reference>
<keyword evidence="2" id="KW-1185">Reference proteome</keyword>
<dbReference type="PROSITE" id="PS51257">
    <property type="entry name" value="PROKAR_LIPOPROTEIN"/>
    <property type="match status" value="1"/>
</dbReference>
<proteinExistence type="predicted"/>
<evidence type="ECO:0008006" key="3">
    <source>
        <dbReference type="Google" id="ProtNLM"/>
    </source>
</evidence>
<accession>A0ABT4GX24</accession>
<gene>
    <name evidence="1" type="ORF">M5X12_11835</name>
</gene>
<dbReference type="Proteomes" id="UP001527181">
    <property type="component" value="Unassembled WGS sequence"/>
</dbReference>
<evidence type="ECO:0000313" key="1">
    <source>
        <dbReference type="EMBL" id="MCY9761266.1"/>
    </source>
</evidence>
<organism evidence="1 2">
    <name type="scientific">Paenibacillus alvei</name>
    <name type="common">Bacillus alvei</name>
    <dbReference type="NCBI Taxonomy" id="44250"/>
    <lineage>
        <taxon>Bacteria</taxon>
        <taxon>Bacillati</taxon>
        <taxon>Bacillota</taxon>
        <taxon>Bacilli</taxon>
        <taxon>Bacillales</taxon>
        <taxon>Paenibacillaceae</taxon>
        <taxon>Paenibacillus</taxon>
    </lineage>
</organism>